<dbReference type="HOGENOM" id="CLU_658509_0_0_10"/>
<sequence>MDGWNYLSRAVDSLMNGDKGASIHMAYYAELRATMGFLASEGISAVNTNSYCLDASSKIIGCDGSMPTHEFTWEALSGWINDPTKSRISLARYFQVSNKSFSEWIDATPGGVQASIFNNYMSKWLKEWTIDIQDYREDKRGRNLVSYNPQRIIDTKPVDFTECINYITSFWHLLEPGASSDFSMLDKYLFKKLYNIIAQGLSKGTGKIITAENLATDAAKRLGVNLDPSLLNILKQNDEHSIFTLSSLPTVDYNTKPFNVNAGSILARALLMLRVSSGAAAYLLNECNFNSDDTKFYWMTAGLDSGLWEPGDAPDDLSDLWIDIADSIAGIKDGLEALGNPVTAKGLSSLLSEALIPFKQLNRAGLWSIIN</sequence>
<dbReference type="Proteomes" id="UP000002028">
    <property type="component" value="Chromosome"/>
</dbReference>
<dbReference type="eggNOG" id="ENOG5032UGP">
    <property type="taxonomic scope" value="Bacteria"/>
</dbReference>
<evidence type="ECO:0000313" key="1">
    <source>
        <dbReference type="EMBL" id="ADB39303.1"/>
    </source>
</evidence>
<keyword evidence="2" id="KW-1185">Reference proteome</keyword>
<dbReference type="KEGG" id="sli:Slin_3292"/>
<proteinExistence type="predicted"/>
<dbReference type="AlphaFoldDB" id="D2QNB4"/>
<organism evidence="1 2">
    <name type="scientific">Spirosoma linguale (strain ATCC 33905 / DSM 74 / LMG 10896 / Claus 1)</name>
    <dbReference type="NCBI Taxonomy" id="504472"/>
    <lineage>
        <taxon>Bacteria</taxon>
        <taxon>Pseudomonadati</taxon>
        <taxon>Bacteroidota</taxon>
        <taxon>Cytophagia</taxon>
        <taxon>Cytophagales</taxon>
        <taxon>Cytophagaceae</taxon>
        <taxon>Spirosoma</taxon>
    </lineage>
</organism>
<dbReference type="RefSeq" id="WP_012927826.1">
    <property type="nucleotide sequence ID" value="NC_013730.1"/>
</dbReference>
<protein>
    <submittedName>
        <fullName evidence="1">Uncharacterized protein</fullName>
    </submittedName>
</protein>
<evidence type="ECO:0000313" key="2">
    <source>
        <dbReference type="Proteomes" id="UP000002028"/>
    </source>
</evidence>
<dbReference type="STRING" id="504472.Slin_3292"/>
<dbReference type="EMBL" id="CP001769">
    <property type="protein sequence ID" value="ADB39303.1"/>
    <property type="molecule type" value="Genomic_DNA"/>
</dbReference>
<accession>D2QNB4</accession>
<reference evidence="1 2" key="1">
    <citation type="journal article" date="2010" name="Stand. Genomic Sci.">
        <title>Complete genome sequence of Spirosoma linguale type strain (1).</title>
        <authorList>
            <person name="Lail K."/>
            <person name="Sikorski J."/>
            <person name="Saunders E."/>
            <person name="Lapidus A."/>
            <person name="Glavina Del Rio T."/>
            <person name="Copeland A."/>
            <person name="Tice H."/>
            <person name="Cheng J.-F."/>
            <person name="Lucas S."/>
            <person name="Nolan M."/>
            <person name="Bruce D."/>
            <person name="Goodwin L."/>
            <person name="Pitluck S."/>
            <person name="Ivanova N."/>
            <person name="Mavromatis K."/>
            <person name="Ovchinnikova G."/>
            <person name="Pati A."/>
            <person name="Chen A."/>
            <person name="Palaniappan K."/>
            <person name="Land M."/>
            <person name="Hauser L."/>
            <person name="Chang Y.-J."/>
            <person name="Jeffries C.D."/>
            <person name="Chain P."/>
            <person name="Brettin T."/>
            <person name="Detter J.C."/>
            <person name="Schuetze A."/>
            <person name="Rohde M."/>
            <person name="Tindall B.J."/>
            <person name="Goeker M."/>
            <person name="Bristow J."/>
            <person name="Eisen J.A."/>
            <person name="Markowitz V."/>
            <person name="Hugenholtz P."/>
            <person name="Kyrpides N.C."/>
            <person name="Klenk H.-P."/>
            <person name="Chen F."/>
        </authorList>
    </citation>
    <scope>NUCLEOTIDE SEQUENCE [LARGE SCALE GENOMIC DNA]</scope>
    <source>
        <strain evidence="2">ATCC 33905 / DSM 74 / LMG 10896 / Claus 1</strain>
    </source>
</reference>
<gene>
    <name evidence="1" type="ordered locus">Slin_3292</name>
</gene>
<name>D2QNB4_SPILD</name>